<gene>
    <name evidence="2" type="ORF">JKF63_01513</name>
</gene>
<evidence type="ECO:0000256" key="1">
    <source>
        <dbReference type="SAM" id="MobiDB-lite"/>
    </source>
</evidence>
<dbReference type="EMBL" id="JAFJZO010000035">
    <property type="protein sequence ID" value="KAG5492933.1"/>
    <property type="molecule type" value="Genomic_DNA"/>
</dbReference>
<name>A0A836I3U4_9TRYP</name>
<proteinExistence type="predicted"/>
<dbReference type="AlphaFoldDB" id="A0A836I3U4"/>
<reference evidence="2 3" key="1">
    <citation type="submission" date="2021-02" db="EMBL/GenBank/DDBJ databases">
        <title>Porcisia hertigi Genome sequencing and assembly.</title>
        <authorList>
            <person name="Almutairi H."/>
            <person name="Gatherer D."/>
        </authorList>
    </citation>
    <scope>NUCLEOTIDE SEQUENCE [LARGE SCALE GENOMIC DNA]</scope>
    <source>
        <strain evidence="2 3">C119</strain>
    </source>
</reference>
<evidence type="ECO:0000313" key="2">
    <source>
        <dbReference type="EMBL" id="KAG5492933.1"/>
    </source>
</evidence>
<feature type="region of interest" description="Disordered" evidence="1">
    <location>
        <begin position="16"/>
        <end position="36"/>
    </location>
</feature>
<dbReference type="GeneID" id="94287637"/>
<feature type="compositionally biased region" description="Low complexity" evidence="1">
    <location>
        <begin position="24"/>
        <end position="35"/>
    </location>
</feature>
<keyword evidence="3" id="KW-1185">Reference proteome</keyword>
<dbReference type="RefSeq" id="XP_067753717.1">
    <property type="nucleotide sequence ID" value="XM_067897560.1"/>
</dbReference>
<evidence type="ECO:0000313" key="3">
    <source>
        <dbReference type="Proteomes" id="UP000674318"/>
    </source>
</evidence>
<sequence length="414" mass="44523">MPIWCLRSAEHLPIELDSDHENESSSSTYSSHSGVGSAGSGCCESFAGSLRGRVTVSRQLPLPGKTLEEPPFPVAAVSLDSNRFTGGATQRTIMAPVVYPFLLGSSSPAGSTHANHQSLQGVQERRVRNEHASAVSSAPGMSCRSSRGGSFALSCEALEKIETMNILVLGARQVGKSLFINSYRAAITNTTQWPSAPVGISGCYGTTTVEPFPNHARNPTWLCIDTPGCVYTAGHEALLEKLVGGMPWKTKLIGPNALTPSQIKDLPPNAANRAHQCIIVVAATDLISDEGWINTLLWRNRYRPADDVAARIFHLKSLLTTLRTLMNDASPFVVVSKMDKFGGAGSTTARATLISILTECVPVNRLYFTAAVENAGLLSTDRTIVLESSTKANLLRLHEDICLAVQWSNRMDTM</sequence>
<accession>A0A836I3U4</accession>
<dbReference type="Proteomes" id="UP000674318">
    <property type="component" value="Chromosome 35"/>
</dbReference>
<comment type="caution">
    <text evidence="2">The sequence shown here is derived from an EMBL/GenBank/DDBJ whole genome shotgun (WGS) entry which is preliminary data.</text>
</comment>
<dbReference type="SUPFAM" id="SSF52540">
    <property type="entry name" value="P-loop containing nucleoside triphosphate hydrolases"/>
    <property type="match status" value="1"/>
</dbReference>
<dbReference type="KEGG" id="phet:94287637"/>
<organism evidence="2 3">
    <name type="scientific">Porcisia hertigi</name>
    <dbReference type="NCBI Taxonomy" id="2761500"/>
    <lineage>
        <taxon>Eukaryota</taxon>
        <taxon>Discoba</taxon>
        <taxon>Euglenozoa</taxon>
        <taxon>Kinetoplastea</taxon>
        <taxon>Metakinetoplastina</taxon>
        <taxon>Trypanosomatida</taxon>
        <taxon>Trypanosomatidae</taxon>
        <taxon>Leishmaniinae</taxon>
        <taxon>Porcisia</taxon>
    </lineage>
</organism>
<dbReference type="Gene3D" id="3.40.50.300">
    <property type="entry name" value="P-loop containing nucleotide triphosphate hydrolases"/>
    <property type="match status" value="1"/>
</dbReference>
<dbReference type="InterPro" id="IPR027417">
    <property type="entry name" value="P-loop_NTPase"/>
</dbReference>
<protein>
    <submittedName>
        <fullName evidence="2">Uncharacterized protein</fullName>
    </submittedName>
</protein>
<dbReference type="OrthoDB" id="244208at2759"/>